<name>A0A1I1ZIS6_9BACT</name>
<accession>A0A1I1ZIS6</accession>
<dbReference type="Proteomes" id="UP000199400">
    <property type="component" value="Unassembled WGS sequence"/>
</dbReference>
<dbReference type="OrthoDB" id="5493758at2"/>
<dbReference type="EMBL" id="FOMX01000011">
    <property type="protein sequence ID" value="SFE30463.1"/>
    <property type="molecule type" value="Genomic_DNA"/>
</dbReference>
<evidence type="ECO:0000256" key="1">
    <source>
        <dbReference type="SAM" id="MobiDB-lite"/>
    </source>
</evidence>
<sequence>MNAIASVDPPSALLFLRLRAVARLLGLGIVVDDGALVLGPEAAAAERSPSWSSGQVMVPETIDYRTGAPRPAGLLCASIFGEDLGRAGHVALPSPVVPRPARPLLTALLGSSDDELIDLSIADPDGLVARVERAEADGRTIQGWRPRQLVWWSLPVIAPGLRAKDQEEALRRDDEGWLSPRKLHDQYRRVLNQANRLRRLQELAAPQDLLETEHRALVRKIDQLLVNSEHDDPYLDDDSGIPHMDAVTLFFAALTPELVERSADGGWIARAARIAWEDAYAGRRLAALWELAGERPRAPLGPARSRVSATVPPAGDDSVLRARYESALRDTSDDALLGARALAGDLWRAQPGSRLHIDALVLLVRRALEDGEIDEALATADEAEALAQQLGDRARSMVATRQRGAALLRAGRVQEALAVLEPALRERGPLFGGSGAFRHVSLHDPRAAALDEAATVAGWATSTTPEWVRALGGIAERAGEGDDPEPLWMRFWAALVDMIAASPAPAADLLVVLRQARERGMSRTAEAAAQALEARRHLFVLDNLKTHHDPARVGRGAERDQGALEVPSGPRVTTTTWSRRAHPPVFPPPFHRLAATSRQGSPLALRLRSSHDARCGHIWLRVHENGDLEQTEGHSRCEFAVRPIAALGSADPRIVRALATRDFLRKRLTPQDLQTDPYWDKYFPVQAFAGDLPPIEGYVGIEVDMAMVTDIYGLDGDHETARRIVDSLGELLEFARD</sequence>
<organism evidence="2 3">
    <name type="scientific">Nannocystis exedens</name>
    <dbReference type="NCBI Taxonomy" id="54"/>
    <lineage>
        <taxon>Bacteria</taxon>
        <taxon>Pseudomonadati</taxon>
        <taxon>Myxococcota</taxon>
        <taxon>Polyangia</taxon>
        <taxon>Nannocystales</taxon>
        <taxon>Nannocystaceae</taxon>
        <taxon>Nannocystis</taxon>
    </lineage>
</organism>
<dbReference type="SUPFAM" id="SSF48452">
    <property type="entry name" value="TPR-like"/>
    <property type="match status" value="1"/>
</dbReference>
<gene>
    <name evidence="2" type="ORF">SAMN02745121_03801</name>
</gene>
<dbReference type="SUPFAM" id="SSF64484">
    <property type="entry name" value="beta and beta-prime subunits of DNA dependent RNA-polymerase"/>
    <property type="match status" value="1"/>
</dbReference>
<keyword evidence="3" id="KW-1185">Reference proteome</keyword>
<dbReference type="InterPro" id="IPR011990">
    <property type="entry name" value="TPR-like_helical_dom_sf"/>
</dbReference>
<protein>
    <submittedName>
        <fullName evidence="2">RNA polymerase Rpb1, domain 1</fullName>
    </submittedName>
</protein>
<feature type="region of interest" description="Disordered" evidence="1">
    <location>
        <begin position="549"/>
        <end position="581"/>
    </location>
</feature>
<dbReference type="STRING" id="54.SAMN02745121_03801"/>
<proteinExistence type="predicted"/>
<evidence type="ECO:0000313" key="3">
    <source>
        <dbReference type="Proteomes" id="UP000199400"/>
    </source>
</evidence>
<evidence type="ECO:0000313" key="2">
    <source>
        <dbReference type="EMBL" id="SFE30463.1"/>
    </source>
</evidence>
<reference evidence="3" key="1">
    <citation type="submission" date="2016-10" db="EMBL/GenBank/DDBJ databases">
        <authorList>
            <person name="Varghese N."/>
            <person name="Submissions S."/>
        </authorList>
    </citation>
    <scope>NUCLEOTIDE SEQUENCE [LARGE SCALE GENOMIC DNA]</scope>
    <source>
        <strain evidence="3">ATCC 25963</strain>
    </source>
</reference>
<feature type="compositionally biased region" description="Basic and acidic residues" evidence="1">
    <location>
        <begin position="549"/>
        <end position="562"/>
    </location>
</feature>
<dbReference type="AlphaFoldDB" id="A0A1I1ZIS6"/>